<dbReference type="PANTHER" id="PTHR46346:SF1">
    <property type="entry name" value="PHOSPHATIDYLINOSITOL N-ACETYLGLUCOSAMINYLTRANSFERASE SUBUNIT P"/>
    <property type="match status" value="1"/>
</dbReference>
<dbReference type="PANTHER" id="PTHR46346">
    <property type="entry name" value="PHOSPHATIDYLINOSITOL N-ACETYLGLUCOSAMINYLTRANSFERASE SUBUNIT P"/>
    <property type="match status" value="1"/>
</dbReference>
<evidence type="ECO:0000313" key="8">
    <source>
        <dbReference type="Proteomes" id="UP000494040"/>
    </source>
</evidence>
<keyword evidence="4 5" id="KW-0472">Membrane</keyword>
<dbReference type="InterPro" id="IPR013717">
    <property type="entry name" value="PIG-P"/>
</dbReference>
<evidence type="ECO:0000256" key="1">
    <source>
        <dbReference type="ARBA" id="ARBA00004141"/>
    </source>
</evidence>
<proteinExistence type="predicted"/>
<dbReference type="OrthoDB" id="690928at2759"/>
<dbReference type="GO" id="GO:0005783">
    <property type="term" value="C:endoplasmic reticulum"/>
    <property type="evidence" value="ECO:0007669"/>
    <property type="project" value="TreeGrafter"/>
</dbReference>
<feature type="domain" description="PIG-P" evidence="6">
    <location>
        <begin position="18"/>
        <end position="95"/>
    </location>
</feature>
<dbReference type="AlphaFoldDB" id="A0A8I6TEU9"/>
<dbReference type="InterPro" id="IPR052263">
    <property type="entry name" value="GPI_Anchor_Biosynth"/>
</dbReference>
<reference evidence="7" key="1">
    <citation type="submission" date="2022-01" db="UniProtKB">
        <authorList>
            <consortium name="EnsemblMetazoa"/>
        </authorList>
    </citation>
    <scope>IDENTIFICATION</scope>
</reference>
<accession>A0A8I6TEU9</accession>
<evidence type="ECO:0000256" key="2">
    <source>
        <dbReference type="ARBA" id="ARBA00022692"/>
    </source>
</evidence>
<dbReference type="KEGG" id="clec:106667257"/>
<evidence type="ECO:0000256" key="3">
    <source>
        <dbReference type="ARBA" id="ARBA00022989"/>
    </source>
</evidence>
<keyword evidence="3 5" id="KW-1133">Transmembrane helix</keyword>
<sequence>MTTTHDFPHNSPAPTPSRANYGFALYLASSTAFIVFCFWALDFDKSVGTRLGLTYLPQVYWAVALPIFVLVTIAFTGLILYPSINLLSNRPFCETHVAQPTAQETLVPPLVSISMAKVSRRLYLENNED</sequence>
<dbReference type="Proteomes" id="UP000494040">
    <property type="component" value="Unassembled WGS sequence"/>
</dbReference>
<name>A0A8I6TEU9_CIMLE</name>
<organism evidence="7 8">
    <name type="scientific">Cimex lectularius</name>
    <name type="common">Bed bug</name>
    <name type="synonym">Acanthia lectularia</name>
    <dbReference type="NCBI Taxonomy" id="79782"/>
    <lineage>
        <taxon>Eukaryota</taxon>
        <taxon>Metazoa</taxon>
        <taxon>Ecdysozoa</taxon>
        <taxon>Arthropoda</taxon>
        <taxon>Hexapoda</taxon>
        <taxon>Insecta</taxon>
        <taxon>Pterygota</taxon>
        <taxon>Neoptera</taxon>
        <taxon>Paraneoptera</taxon>
        <taxon>Hemiptera</taxon>
        <taxon>Heteroptera</taxon>
        <taxon>Panheteroptera</taxon>
        <taxon>Cimicomorpha</taxon>
        <taxon>Cimicidae</taxon>
        <taxon>Cimex</taxon>
    </lineage>
</organism>
<dbReference type="RefSeq" id="XP_014250589.1">
    <property type="nucleotide sequence ID" value="XM_014395103.1"/>
</dbReference>
<evidence type="ECO:0000313" key="7">
    <source>
        <dbReference type="EnsemblMetazoa" id="XP_014250589.1"/>
    </source>
</evidence>
<keyword evidence="8" id="KW-1185">Reference proteome</keyword>
<dbReference type="GO" id="GO:0016020">
    <property type="term" value="C:membrane"/>
    <property type="evidence" value="ECO:0007669"/>
    <property type="project" value="UniProtKB-SubCell"/>
</dbReference>
<dbReference type="GO" id="GO:0006506">
    <property type="term" value="P:GPI anchor biosynthetic process"/>
    <property type="evidence" value="ECO:0007669"/>
    <property type="project" value="TreeGrafter"/>
</dbReference>
<dbReference type="Pfam" id="PF08510">
    <property type="entry name" value="PIG-P"/>
    <property type="match status" value="1"/>
</dbReference>
<evidence type="ECO:0000256" key="5">
    <source>
        <dbReference type="SAM" id="Phobius"/>
    </source>
</evidence>
<keyword evidence="2 5" id="KW-0812">Transmembrane</keyword>
<evidence type="ECO:0000256" key="4">
    <source>
        <dbReference type="ARBA" id="ARBA00023136"/>
    </source>
</evidence>
<protein>
    <recommendedName>
        <fullName evidence="6">PIG-P domain-containing protein</fullName>
    </recommendedName>
</protein>
<dbReference type="GeneID" id="106667257"/>
<comment type="subcellular location">
    <subcellularLocation>
        <location evidence="1">Membrane</location>
        <topology evidence="1">Multi-pass membrane protein</topology>
    </subcellularLocation>
</comment>
<dbReference type="EnsemblMetazoa" id="XM_014395103.1">
    <property type="protein sequence ID" value="XP_014250589.1"/>
    <property type="gene ID" value="LOC106667257"/>
</dbReference>
<dbReference type="CTD" id="43168"/>
<feature type="transmembrane region" description="Helical" evidence="5">
    <location>
        <begin position="61"/>
        <end position="81"/>
    </location>
</feature>
<evidence type="ECO:0000259" key="6">
    <source>
        <dbReference type="Pfam" id="PF08510"/>
    </source>
</evidence>
<feature type="transmembrane region" description="Helical" evidence="5">
    <location>
        <begin position="21"/>
        <end position="41"/>
    </location>
</feature>
<dbReference type="OMA" id="PQVYWAV"/>